<evidence type="ECO:0000313" key="9">
    <source>
        <dbReference type="Proteomes" id="UP000631535"/>
    </source>
</evidence>
<proteinExistence type="inferred from homology"/>
<dbReference type="Proteomes" id="UP000631535">
    <property type="component" value="Unassembled WGS sequence"/>
</dbReference>
<feature type="region of interest" description="Disordered" evidence="6">
    <location>
        <begin position="39"/>
        <end position="83"/>
    </location>
</feature>
<protein>
    <recommendedName>
        <fullName evidence="10">Streptogrisin B</fullName>
    </recommendedName>
</protein>
<keyword evidence="5" id="KW-1015">Disulfide bond</keyword>
<evidence type="ECO:0000256" key="5">
    <source>
        <dbReference type="ARBA" id="ARBA00023157"/>
    </source>
</evidence>
<dbReference type="EMBL" id="BMMP01000001">
    <property type="protein sequence ID" value="GGO42145.1"/>
    <property type="molecule type" value="Genomic_DNA"/>
</dbReference>
<evidence type="ECO:0000256" key="3">
    <source>
        <dbReference type="ARBA" id="ARBA00022801"/>
    </source>
</evidence>
<dbReference type="Gene3D" id="2.40.10.10">
    <property type="entry name" value="Trypsin-like serine proteases"/>
    <property type="match status" value="2"/>
</dbReference>
<name>A0ABQ2LR32_9ACTN</name>
<evidence type="ECO:0000256" key="7">
    <source>
        <dbReference type="SAM" id="SignalP"/>
    </source>
</evidence>
<gene>
    <name evidence="8" type="ORF">GCM10012287_02330</name>
</gene>
<dbReference type="InterPro" id="IPR043504">
    <property type="entry name" value="Peptidase_S1_PA_chymotrypsin"/>
</dbReference>
<dbReference type="InterPro" id="IPR009003">
    <property type="entry name" value="Peptidase_S1_PA"/>
</dbReference>
<comment type="caution">
    <text evidence="8">The sequence shown here is derived from an EMBL/GenBank/DDBJ whole genome shotgun (WGS) entry which is preliminary data.</text>
</comment>
<evidence type="ECO:0000256" key="2">
    <source>
        <dbReference type="ARBA" id="ARBA00022670"/>
    </source>
</evidence>
<dbReference type="InterPro" id="IPR001316">
    <property type="entry name" value="Pept_S1A_streptogrisin"/>
</dbReference>
<evidence type="ECO:0000256" key="6">
    <source>
        <dbReference type="SAM" id="MobiDB-lite"/>
    </source>
</evidence>
<sequence>MEFRRSASAPVPRAASYGRAAAACAALAVLLLVSAPAAGAAEPSSPAPARTGSAAGPDASARADSDRPGSQRPADARQSVIRGGDPVYAPGGLVCTIGFNATDGSDDYGIAAGHCLGGAATWYADAALTIPAGTTAGSSFPGNDYGLIRYTNPDVATPGEIDTAGGPVDITGSGSPAVGSTVCQSGQVTGMHCGIVTALNITISYPEGVVYGLFSSNIQTEPREGGTPAFSGNTGLGLVVGSSAGATYYQPLTEVLSAYGLSLL</sequence>
<dbReference type="CDD" id="cd21112">
    <property type="entry name" value="alphaLP-like"/>
    <property type="match status" value="1"/>
</dbReference>
<evidence type="ECO:0000313" key="8">
    <source>
        <dbReference type="EMBL" id="GGO42145.1"/>
    </source>
</evidence>
<keyword evidence="9" id="KW-1185">Reference proteome</keyword>
<keyword evidence="7" id="KW-0732">Signal</keyword>
<dbReference type="RefSeq" id="WP_189035132.1">
    <property type="nucleotide sequence ID" value="NZ_BMMP01000001.1"/>
</dbReference>
<accession>A0ABQ2LR32</accession>
<feature type="compositionally biased region" description="Low complexity" evidence="6">
    <location>
        <begin position="39"/>
        <end position="49"/>
    </location>
</feature>
<organism evidence="8 9">
    <name type="scientific">Streptomyces daqingensis</name>
    <dbReference type="NCBI Taxonomy" id="1472640"/>
    <lineage>
        <taxon>Bacteria</taxon>
        <taxon>Bacillati</taxon>
        <taxon>Actinomycetota</taxon>
        <taxon>Actinomycetes</taxon>
        <taxon>Kitasatosporales</taxon>
        <taxon>Streptomycetaceae</taxon>
        <taxon>Streptomyces</taxon>
    </lineage>
</organism>
<evidence type="ECO:0008006" key="10">
    <source>
        <dbReference type="Google" id="ProtNLM"/>
    </source>
</evidence>
<evidence type="ECO:0000256" key="1">
    <source>
        <dbReference type="ARBA" id="ARBA00007664"/>
    </source>
</evidence>
<dbReference type="SUPFAM" id="SSF50494">
    <property type="entry name" value="Trypsin-like serine proteases"/>
    <property type="match status" value="1"/>
</dbReference>
<feature type="chain" id="PRO_5045276150" description="Streptogrisin B" evidence="7">
    <location>
        <begin position="41"/>
        <end position="264"/>
    </location>
</feature>
<comment type="similarity">
    <text evidence="1">Belongs to the peptidase S1 family.</text>
</comment>
<keyword evidence="4" id="KW-0720">Serine protease</keyword>
<feature type="signal peptide" evidence="7">
    <location>
        <begin position="1"/>
        <end position="40"/>
    </location>
</feature>
<keyword evidence="2" id="KW-0645">Protease</keyword>
<dbReference type="PRINTS" id="PR00861">
    <property type="entry name" value="ALYTICPTASE"/>
</dbReference>
<evidence type="ECO:0000256" key="4">
    <source>
        <dbReference type="ARBA" id="ARBA00022825"/>
    </source>
</evidence>
<reference evidence="9" key="1">
    <citation type="journal article" date="2019" name="Int. J. Syst. Evol. Microbiol.">
        <title>The Global Catalogue of Microorganisms (GCM) 10K type strain sequencing project: providing services to taxonomists for standard genome sequencing and annotation.</title>
        <authorList>
            <consortium name="The Broad Institute Genomics Platform"/>
            <consortium name="The Broad Institute Genome Sequencing Center for Infectious Disease"/>
            <person name="Wu L."/>
            <person name="Ma J."/>
        </authorList>
    </citation>
    <scope>NUCLEOTIDE SEQUENCE [LARGE SCALE GENOMIC DNA]</scope>
    <source>
        <strain evidence="9">CGMCC 4.7178</strain>
    </source>
</reference>
<keyword evidence="3" id="KW-0378">Hydrolase</keyword>